<dbReference type="InterPro" id="IPR019225">
    <property type="entry name" value="DUF2155"/>
</dbReference>
<protein>
    <recommendedName>
        <fullName evidence="4">DUF2155 domain-containing protein</fullName>
    </recommendedName>
</protein>
<organism evidence="2 3">
    <name type="scientific">Qipengyuania flava</name>
    <dbReference type="NCBI Taxonomy" id="192812"/>
    <lineage>
        <taxon>Bacteria</taxon>
        <taxon>Pseudomonadati</taxon>
        <taxon>Pseudomonadota</taxon>
        <taxon>Alphaproteobacteria</taxon>
        <taxon>Sphingomonadales</taxon>
        <taxon>Erythrobacteraceae</taxon>
        <taxon>Qipengyuania</taxon>
    </lineage>
</organism>
<feature type="chain" id="PRO_5019267240" description="DUF2155 domain-containing protein" evidence="1">
    <location>
        <begin position="22"/>
        <end position="177"/>
    </location>
</feature>
<dbReference type="Pfam" id="PF09923">
    <property type="entry name" value="DUF2155"/>
    <property type="match status" value="1"/>
</dbReference>
<dbReference type="PROSITE" id="PS51257">
    <property type="entry name" value="PROKAR_LIPOPROTEIN"/>
    <property type="match status" value="1"/>
</dbReference>
<dbReference type="AlphaFoldDB" id="A0A3T1CLF2"/>
<keyword evidence="3" id="KW-1185">Reference proteome</keyword>
<name>A0A3T1CLF2_9SPHN</name>
<keyword evidence="1" id="KW-0732">Signal</keyword>
<dbReference type="RefSeq" id="WP_067671562.1">
    <property type="nucleotide sequence ID" value="NZ_AP019389.1"/>
</dbReference>
<gene>
    <name evidence="2" type="ORF">EKJ_26760</name>
</gene>
<dbReference type="Proteomes" id="UP000290057">
    <property type="component" value="Chromosome"/>
</dbReference>
<reference evidence="2 3" key="1">
    <citation type="submission" date="2019-01" db="EMBL/GenBank/DDBJ databases">
        <title>Complete genome sequence of Erythrobacter flavus KJ5.</title>
        <authorList>
            <person name="Kanesaki Y."/>
            <person name="Brotosudarmo T."/>
            <person name="Moriuchi R."/>
            <person name="Awai K."/>
        </authorList>
    </citation>
    <scope>NUCLEOTIDE SEQUENCE [LARGE SCALE GENOMIC DNA]</scope>
    <source>
        <strain evidence="2 3">KJ5</strain>
    </source>
</reference>
<evidence type="ECO:0000256" key="1">
    <source>
        <dbReference type="SAM" id="SignalP"/>
    </source>
</evidence>
<dbReference type="EMBL" id="AP019389">
    <property type="protein sequence ID" value="BBI21829.1"/>
    <property type="molecule type" value="Genomic_DNA"/>
</dbReference>
<evidence type="ECO:0000313" key="3">
    <source>
        <dbReference type="Proteomes" id="UP000290057"/>
    </source>
</evidence>
<evidence type="ECO:0000313" key="2">
    <source>
        <dbReference type="EMBL" id="BBI21829.1"/>
    </source>
</evidence>
<evidence type="ECO:0008006" key="4">
    <source>
        <dbReference type="Google" id="ProtNLM"/>
    </source>
</evidence>
<accession>A0A3T1CLF2</accession>
<feature type="signal peptide" evidence="1">
    <location>
        <begin position="1"/>
        <end position="21"/>
    </location>
</feature>
<proteinExistence type="predicted"/>
<sequence length="177" mass="19351">MRGALALILPVALLAACEQEAAPPESAVQTEVPEELQQGELPVQPADEAGIGTPMEERVATLGLLNKRNNVSRDLELRPGQQQRVGDVIVRLQACERTAPWEMPKETGAFVQLLVKERGTEDQFLKVFSGWLFKNSPSLNVVEHPIYDVWVKDCTMAFPGEEAAPNRDTASGSDTEG</sequence>